<gene>
    <name evidence="2" type="ORF">BJ508DRAFT_329647</name>
</gene>
<evidence type="ECO:0000313" key="3">
    <source>
        <dbReference type="Proteomes" id="UP000275078"/>
    </source>
</evidence>
<keyword evidence="3" id="KW-1185">Reference proteome</keyword>
<accession>A0A3N4I1L8</accession>
<sequence length="684" mass="76341">MSQSLPTTTTFHLDLRRLMGPGLNNIAQSFNYQFSSPELPKMRQELLDFLASSIDPTLLYEHPAVRTQIRIDGGKWRKRRPQEKITLSTVLALSRMDSSQSLKQTVEETAPLFDVAVDYDTDEETYRLLTMDTEDLSVKLNNDLVTWKTRFPNCTEDNQTLRVLQVRQEARIDVVAQQSVNALKLGANANVRAKHALQLATNAGKLSVQTQKKLETFSLKITEDVDTLRASQETQNATLQDEVKRLWELFEREKRKLSLIAFGYSNRNERGRYNASIWDDAQALLNTLGYEDFSAIDTFTDVQRSETLAKGAVPPIPLHRFDCRSTFFRNQLLMNYNTYRDQYTAAHPGQRVPIILKKNFTAKQRLENSITQAKVNLLRQRYNLPYKRRDNGVIILDGPNGSSKVDQATLDKLTKDDIVKELQRMDLQSNMTNEEAEEMMQRDEPPQRRPLGTGSNRAHLGSRGNRASSTPAGQPPQNKHQITPPAPTSPTKKLASVNTRQNLQRPKSFNFGGGDLPNPFTSGPSFPARPASGASGLFGPSQKSAPTGFLPGPMPPPSGLFGTRKPTTPPPAETPKITPAPAQTASPAASPPRAGRRNRRRHQPSLSSDDFEHHEDGGPSNDTDTQMGQDDDQDSAENGPDHLDEDEKMLETDGADFNADLTQITDPKDDGSPPRSPRVPETQP</sequence>
<dbReference type="AlphaFoldDB" id="A0A3N4I1L8"/>
<feature type="region of interest" description="Disordered" evidence="1">
    <location>
        <begin position="422"/>
        <end position="684"/>
    </location>
</feature>
<organism evidence="2 3">
    <name type="scientific">Ascobolus immersus RN42</name>
    <dbReference type="NCBI Taxonomy" id="1160509"/>
    <lineage>
        <taxon>Eukaryota</taxon>
        <taxon>Fungi</taxon>
        <taxon>Dikarya</taxon>
        <taxon>Ascomycota</taxon>
        <taxon>Pezizomycotina</taxon>
        <taxon>Pezizomycetes</taxon>
        <taxon>Pezizales</taxon>
        <taxon>Ascobolaceae</taxon>
        <taxon>Ascobolus</taxon>
    </lineage>
</organism>
<proteinExistence type="predicted"/>
<protein>
    <submittedName>
        <fullName evidence="2">Uncharacterized protein</fullName>
    </submittedName>
</protein>
<evidence type="ECO:0000313" key="2">
    <source>
        <dbReference type="EMBL" id="RPA78000.1"/>
    </source>
</evidence>
<reference evidence="2 3" key="1">
    <citation type="journal article" date="2018" name="Nat. Ecol. Evol.">
        <title>Pezizomycetes genomes reveal the molecular basis of ectomycorrhizal truffle lifestyle.</title>
        <authorList>
            <person name="Murat C."/>
            <person name="Payen T."/>
            <person name="Noel B."/>
            <person name="Kuo A."/>
            <person name="Morin E."/>
            <person name="Chen J."/>
            <person name="Kohler A."/>
            <person name="Krizsan K."/>
            <person name="Balestrini R."/>
            <person name="Da Silva C."/>
            <person name="Montanini B."/>
            <person name="Hainaut M."/>
            <person name="Levati E."/>
            <person name="Barry K.W."/>
            <person name="Belfiori B."/>
            <person name="Cichocki N."/>
            <person name="Clum A."/>
            <person name="Dockter R.B."/>
            <person name="Fauchery L."/>
            <person name="Guy J."/>
            <person name="Iotti M."/>
            <person name="Le Tacon F."/>
            <person name="Lindquist E.A."/>
            <person name="Lipzen A."/>
            <person name="Malagnac F."/>
            <person name="Mello A."/>
            <person name="Molinier V."/>
            <person name="Miyauchi S."/>
            <person name="Poulain J."/>
            <person name="Riccioni C."/>
            <person name="Rubini A."/>
            <person name="Sitrit Y."/>
            <person name="Splivallo R."/>
            <person name="Traeger S."/>
            <person name="Wang M."/>
            <person name="Zifcakova L."/>
            <person name="Wipf D."/>
            <person name="Zambonelli A."/>
            <person name="Paolocci F."/>
            <person name="Nowrousian M."/>
            <person name="Ottonello S."/>
            <person name="Baldrian P."/>
            <person name="Spatafora J.W."/>
            <person name="Henrissat B."/>
            <person name="Nagy L.G."/>
            <person name="Aury J.M."/>
            <person name="Wincker P."/>
            <person name="Grigoriev I.V."/>
            <person name="Bonfante P."/>
            <person name="Martin F.M."/>
        </authorList>
    </citation>
    <scope>NUCLEOTIDE SEQUENCE [LARGE SCALE GENOMIC DNA]</scope>
    <source>
        <strain evidence="2 3">RN42</strain>
    </source>
</reference>
<name>A0A3N4I1L8_ASCIM</name>
<dbReference type="Proteomes" id="UP000275078">
    <property type="component" value="Unassembled WGS sequence"/>
</dbReference>
<feature type="compositionally biased region" description="Polar residues" evidence="1">
    <location>
        <begin position="496"/>
        <end position="507"/>
    </location>
</feature>
<evidence type="ECO:0000256" key="1">
    <source>
        <dbReference type="SAM" id="MobiDB-lite"/>
    </source>
</evidence>
<feature type="compositionally biased region" description="Polar residues" evidence="1">
    <location>
        <begin position="465"/>
        <end position="481"/>
    </location>
</feature>
<feature type="compositionally biased region" description="Low complexity" evidence="1">
    <location>
        <begin position="574"/>
        <end position="593"/>
    </location>
</feature>
<dbReference type="EMBL" id="ML119717">
    <property type="protein sequence ID" value="RPA78000.1"/>
    <property type="molecule type" value="Genomic_DNA"/>
</dbReference>
<feature type="compositionally biased region" description="Basic residues" evidence="1">
    <location>
        <begin position="594"/>
        <end position="603"/>
    </location>
</feature>